<evidence type="ECO:0000256" key="6">
    <source>
        <dbReference type="ARBA" id="ARBA00022519"/>
    </source>
</evidence>
<evidence type="ECO:0000256" key="8">
    <source>
        <dbReference type="ARBA" id="ARBA00022989"/>
    </source>
</evidence>
<keyword evidence="9 11" id="KW-0472">Membrane</keyword>
<evidence type="ECO:0000256" key="10">
    <source>
        <dbReference type="ARBA" id="ARBA00040780"/>
    </source>
</evidence>
<keyword evidence="7 11" id="KW-0812">Transmembrane</keyword>
<dbReference type="PANTHER" id="PTHR43227">
    <property type="entry name" value="BLL4140 PROTEIN"/>
    <property type="match status" value="1"/>
</dbReference>
<dbReference type="Proteomes" id="UP000636949">
    <property type="component" value="Unassembled WGS sequence"/>
</dbReference>
<evidence type="ECO:0000256" key="2">
    <source>
        <dbReference type="ARBA" id="ARBA00008852"/>
    </source>
</evidence>
<comment type="subcellular location">
    <subcellularLocation>
        <location evidence="1">Cell inner membrane</location>
        <topology evidence="1">Multi-pass membrane protein</topology>
    </subcellularLocation>
    <subcellularLocation>
        <location evidence="11">Cell membrane</location>
        <topology evidence="11">Multi-pass membrane protein</topology>
    </subcellularLocation>
</comment>
<dbReference type="GO" id="GO:0055085">
    <property type="term" value="P:transmembrane transport"/>
    <property type="evidence" value="ECO:0007669"/>
    <property type="project" value="InterPro"/>
</dbReference>
<organism evidence="13 14">
    <name type="scientific">Cysteiniphilum litorale</name>
    <dbReference type="NCBI Taxonomy" id="2056700"/>
    <lineage>
        <taxon>Bacteria</taxon>
        <taxon>Pseudomonadati</taxon>
        <taxon>Pseudomonadota</taxon>
        <taxon>Gammaproteobacteria</taxon>
        <taxon>Thiotrichales</taxon>
        <taxon>Fastidiosibacteraceae</taxon>
        <taxon>Cysteiniphilum</taxon>
    </lineage>
</organism>
<comment type="subunit">
    <text evidence="3">The complex is composed of two ATP-binding proteins (UgpC), two transmembrane proteins (UgpA and UgpE) and a solute-binding protein (UgpB).</text>
</comment>
<dbReference type="InterPro" id="IPR035906">
    <property type="entry name" value="MetI-like_sf"/>
</dbReference>
<dbReference type="EMBL" id="BMJS01000085">
    <property type="protein sequence ID" value="GGG08968.1"/>
    <property type="molecule type" value="Genomic_DNA"/>
</dbReference>
<dbReference type="InterPro" id="IPR050809">
    <property type="entry name" value="UgpAE/MalFG_permease"/>
</dbReference>
<evidence type="ECO:0000256" key="9">
    <source>
        <dbReference type="ARBA" id="ARBA00023136"/>
    </source>
</evidence>
<accession>A0A8J2Z7A9</accession>
<evidence type="ECO:0000256" key="5">
    <source>
        <dbReference type="ARBA" id="ARBA00022475"/>
    </source>
</evidence>
<dbReference type="RefSeq" id="WP_117004126.1">
    <property type="nucleotide sequence ID" value="NZ_BMJS01000085.1"/>
</dbReference>
<feature type="transmembrane region" description="Helical" evidence="11">
    <location>
        <begin position="109"/>
        <end position="128"/>
    </location>
</feature>
<name>A0A8J2Z7A9_9GAMM</name>
<reference evidence="13" key="2">
    <citation type="submission" date="2020-09" db="EMBL/GenBank/DDBJ databases">
        <authorList>
            <person name="Sun Q."/>
            <person name="Zhou Y."/>
        </authorList>
    </citation>
    <scope>NUCLEOTIDE SEQUENCE</scope>
    <source>
        <strain evidence="13">CGMCC 1.15758</strain>
    </source>
</reference>
<dbReference type="SUPFAM" id="SSF161098">
    <property type="entry name" value="MetI-like"/>
    <property type="match status" value="1"/>
</dbReference>
<evidence type="ECO:0000256" key="1">
    <source>
        <dbReference type="ARBA" id="ARBA00004429"/>
    </source>
</evidence>
<keyword evidence="6" id="KW-0997">Cell inner membrane</keyword>
<dbReference type="GO" id="GO:0005886">
    <property type="term" value="C:plasma membrane"/>
    <property type="evidence" value="ECO:0007669"/>
    <property type="project" value="UniProtKB-SubCell"/>
</dbReference>
<keyword evidence="14" id="KW-1185">Reference proteome</keyword>
<dbReference type="PROSITE" id="PS50928">
    <property type="entry name" value="ABC_TM1"/>
    <property type="match status" value="1"/>
</dbReference>
<evidence type="ECO:0000259" key="12">
    <source>
        <dbReference type="PROSITE" id="PS50928"/>
    </source>
</evidence>
<keyword evidence="4 11" id="KW-0813">Transport</keyword>
<evidence type="ECO:0000256" key="4">
    <source>
        <dbReference type="ARBA" id="ARBA00022448"/>
    </source>
</evidence>
<reference evidence="13" key="1">
    <citation type="journal article" date="2014" name="Int. J. Syst. Evol. Microbiol.">
        <title>Complete genome sequence of Corynebacterium casei LMG S-19264T (=DSM 44701T), isolated from a smear-ripened cheese.</title>
        <authorList>
            <consortium name="US DOE Joint Genome Institute (JGI-PGF)"/>
            <person name="Walter F."/>
            <person name="Albersmeier A."/>
            <person name="Kalinowski J."/>
            <person name="Ruckert C."/>
        </authorList>
    </citation>
    <scope>NUCLEOTIDE SEQUENCE</scope>
    <source>
        <strain evidence="13">CGMCC 1.15758</strain>
    </source>
</reference>
<sequence length="294" mass="32771">MHHRGFYKAGWLPYLLILPQLVITLLFFIYPAIQSIISSFYSSNFWGTVSHFVGFENYWALLSDSSYLQSFITTAIFSVAVTFLAMGLGLLFAVLVMRVIRGAKIYKTFILWPYAVATAVTGVLWGFLFNPAVGVVTWVLAHFGVDWNYYSNGTQALMVTIFGASWQQVSYNFIFFLAGLAAVPKSMLEAAAIDGAGPIRRFWQITFPLISPTTFFLLTINLVYAFFDTFGIIATMTQGGPADSTNILVYNVYATGFIGQQIGSSSAQSVILMLIIIILSVIQFKYIEKKVHYA</sequence>
<gene>
    <name evidence="13" type="primary">ugpA</name>
    <name evidence="13" type="ORF">GCM10010995_28210</name>
</gene>
<feature type="transmembrane region" description="Helical" evidence="11">
    <location>
        <begin position="12"/>
        <end position="33"/>
    </location>
</feature>
<comment type="similarity">
    <text evidence="2">Belongs to the binding-protein-dependent transport system permease family. UgpAE subfamily.</text>
</comment>
<evidence type="ECO:0000256" key="11">
    <source>
        <dbReference type="RuleBase" id="RU363032"/>
    </source>
</evidence>
<dbReference type="Pfam" id="PF00528">
    <property type="entry name" value="BPD_transp_1"/>
    <property type="match status" value="1"/>
</dbReference>
<protein>
    <recommendedName>
        <fullName evidence="10">sn-glycerol-3-phosphate transport system permease protein UgpA</fullName>
    </recommendedName>
</protein>
<dbReference type="AlphaFoldDB" id="A0A8J2Z7A9"/>
<feature type="transmembrane region" description="Helical" evidence="11">
    <location>
        <begin position="205"/>
        <end position="227"/>
    </location>
</feature>
<evidence type="ECO:0000313" key="14">
    <source>
        <dbReference type="Proteomes" id="UP000636949"/>
    </source>
</evidence>
<evidence type="ECO:0000256" key="3">
    <source>
        <dbReference type="ARBA" id="ARBA00011557"/>
    </source>
</evidence>
<evidence type="ECO:0000313" key="13">
    <source>
        <dbReference type="EMBL" id="GGG08968.1"/>
    </source>
</evidence>
<dbReference type="Gene3D" id="1.10.3720.10">
    <property type="entry name" value="MetI-like"/>
    <property type="match status" value="1"/>
</dbReference>
<feature type="transmembrane region" description="Helical" evidence="11">
    <location>
        <begin position="71"/>
        <end position="97"/>
    </location>
</feature>
<feature type="transmembrane region" description="Helical" evidence="11">
    <location>
        <begin position="267"/>
        <end position="287"/>
    </location>
</feature>
<proteinExistence type="inferred from homology"/>
<keyword evidence="5" id="KW-1003">Cell membrane</keyword>
<dbReference type="PANTHER" id="PTHR43227:SF9">
    <property type="entry name" value="SN-GLYCEROL-3-PHOSPHATE TRANSPORT SYSTEM PERMEASE PROTEIN UGPA"/>
    <property type="match status" value="1"/>
</dbReference>
<dbReference type="InterPro" id="IPR000515">
    <property type="entry name" value="MetI-like"/>
</dbReference>
<dbReference type="CDD" id="cd06261">
    <property type="entry name" value="TM_PBP2"/>
    <property type="match status" value="1"/>
</dbReference>
<dbReference type="OrthoDB" id="9785347at2"/>
<comment type="caution">
    <text evidence="13">The sequence shown here is derived from an EMBL/GenBank/DDBJ whole genome shotgun (WGS) entry which is preliminary data.</text>
</comment>
<feature type="domain" description="ABC transmembrane type-1" evidence="12">
    <location>
        <begin position="71"/>
        <end position="283"/>
    </location>
</feature>
<dbReference type="NCBIfam" id="NF007852">
    <property type="entry name" value="PRK10561.1"/>
    <property type="match status" value="1"/>
</dbReference>
<evidence type="ECO:0000256" key="7">
    <source>
        <dbReference type="ARBA" id="ARBA00022692"/>
    </source>
</evidence>
<keyword evidence="8 11" id="KW-1133">Transmembrane helix</keyword>